<gene>
    <name evidence="1" type="ORF">EHE22_03310</name>
</gene>
<dbReference type="Proteomes" id="UP000526233">
    <property type="component" value="Unassembled WGS sequence"/>
</dbReference>
<dbReference type="AlphaFoldDB" id="A0A7Y3T1R2"/>
<proteinExistence type="predicted"/>
<organism evidence="1 2">
    <name type="scientific">Brucella pseudogrignonensis</name>
    <dbReference type="NCBI Taxonomy" id="419475"/>
    <lineage>
        <taxon>Bacteria</taxon>
        <taxon>Pseudomonadati</taxon>
        <taxon>Pseudomonadota</taxon>
        <taxon>Alphaproteobacteria</taxon>
        <taxon>Hyphomicrobiales</taxon>
        <taxon>Brucellaceae</taxon>
        <taxon>Brucella/Ochrobactrum group</taxon>
        <taxon>Brucella</taxon>
    </lineage>
</organism>
<protein>
    <submittedName>
        <fullName evidence="1">Uncharacterized protein</fullName>
    </submittedName>
</protein>
<evidence type="ECO:0000313" key="1">
    <source>
        <dbReference type="EMBL" id="NNV19458.1"/>
    </source>
</evidence>
<sequence length="62" mass="7356">MTEPLHEVTRTWMKDGATVLESDETYIACSDTDDYHAENTQRQAEVQRIREGEVIARMWWVR</sequence>
<accession>A0A7Y3T1R2</accession>
<reference evidence="1 2" key="1">
    <citation type="submission" date="2018-11" db="EMBL/GenBank/DDBJ databases">
        <title>Genome sequencing and analysis.</title>
        <authorList>
            <person name="Huang Y.-T."/>
        </authorList>
    </citation>
    <scope>NUCLEOTIDE SEQUENCE [LARGE SCALE GENOMIC DNA]</scope>
    <source>
        <strain evidence="1 2">SHIN</strain>
    </source>
</reference>
<comment type="caution">
    <text evidence="1">The sequence shown here is derived from an EMBL/GenBank/DDBJ whole genome shotgun (WGS) entry which is preliminary data.</text>
</comment>
<dbReference type="EMBL" id="PKQI01000001">
    <property type="protein sequence ID" value="NNV19458.1"/>
    <property type="molecule type" value="Genomic_DNA"/>
</dbReference>
<evidence type="ECO:0000313" key="2">
    <source>
        <dbReference type="Proteomes" id="UP000526233"/>
    </source>
</evidence>
<name>A0A7Y3T1R2_9HYPH</name>